<dbReference type="EMBL" id="UOGJ01000044">
    <property type="protein sequence ID" value="VAX35311.1"/>
    <property type="molecule type" value="Genomic_DNA"/>
</dbReference>
<dbReference type="GO" id="GO:0030234">
    <property type="term" value="F:enzyme regulator activity"/>
    <property type="evidence" value="ECO:0007669"/>
    <property type="project" value="TreeGrafter"/>
</dbReference>
<dbReference type="GO" id="GO:0009252">
    <property type="term" value="P:peptidoglycan biosynthetic process"/>
    <property type="evidence" value="ECO:0007669"/>
    <property type="project" value="TreeGrafter"/>
</dbReference>
<protein>
    <recommendedName>
        <fullName evidence="3">Penicillin-binding protein activator LpoB</fullName>
    </recommendedName>
</protein>
<evidence type="ECO:0000313" key="2">
    <source>
        <dbReference type="EMBL" id="VAX35311.1"/>
    </source>
</evidence>
<dbReference type="Gene3D" id="3.40.50.10610">
    <property type="entry name" value="ABC-type transport auxiliary lipoprotein component"/>
    <property type="match status" value="1"/>
</dbReference>
<gene>
    <name evidence="2" type="ORF">MNBD_UNCLBAC01-969</name>
</gene>
<dbReference type="PANTHER" id="PTHR40593">
    <property type="entry name" value="PENICILLIN-BINDING PROTEIN ACTIVATOR LPOB"/>
    <property type="match status" value="1"/>
</dbReference>
<sequence>MKIGKIFYGIIVFMFIGIMTGCSTTNVQRVEIEETIDLSGRWNDSDSRLVSQEMIEDCLNRPWLPYFEAKNNRLPVVIVGPVKNKSHDHVNTEVFTKSLERTLINSGKVKFVASRDERLDVRSERIDQNEDGFTDPETIKKIGKEIGADFMLIGSINSVKDEIKGKYVIMYQTNLELIDLLTNEKVWIGQKPLKKVVKKSKFSL</sequence>
<accession>A0A3B1D8Z3</accession>
<evidence type="ECO:0000256" key="1">
    <source>
        <dbReference type="SAM" id="Phobius"/>
    </source>
</evidence>
<dbReference type="PANTHER" id="PTHR40593:SF1">
    <property type="entry name" value="PENICILLIN-BINDING PROTEIN ACTIVATOR LPOB"/>
    <property type="match status" value="1"/>
</dbReference>
<dbReference type="PROSITE" id="PS51257">
    <property type="entry name" value="PROKAR_LIPOPROTEIN"/>
    <property type="match status" value="1"/>
</dbReference>
<dbReference type="GO" id="GO:0031241">
    <property type="term" value="C:periplasmic side of cell outer membrane"/>
    <property type="evidence" value="ECO:0007669"/>
    <property type="project" value="TreeGrafter"/>
</dbReference>
<organism evidence="2">
    <name type="scientific">hydrothermal vent metagenome</name>
    <dbReference type="NCBI Taxonomy" id="652676"/>
    <lineage>
        <taxon>unclassified sequences</taxon>
        <taxon>metagenomes</taxon>
        <taxon>ecological metagenomes</taxon>
    </lineage>
</organism>
<keyword evidence="1" id="KW-0472">Membrane</keyword>
<dbReference type="AlphaFoldDB" id="A0A3B1D8Z3"/>
<evidence type="ECO:0008006" key="3">
    <source>
        <dbReference type="Google" id="ProtNLM"/>
    </source>
</evidence>
<reference evidence="2" key="1">
    <citation type="submission" date="2018-06" db="EMBL/GenBank/DDBJ databases">
        <authorList>
            <person name="Zhirakovskaya E."/>
        </authorList>
    </citation>
    <scope>NUCLEOTIDE SEQUENCE</scope>
</reference>
<keyword evidence="1" id="KW-0812">Transmembrane</keyword>
<name>A0A3B1D8Z3_9ZZZZ</name>
<dbReference type="InterPro" id="IPR014094">
    <property type="entry name" value="LpoB"/>
</dbReference>
<feature type="transmembrane region" description="Helical" evidence="1">
    <location>
        <begin position="6"/>
        <end position="27"/>
    </location>
</feature>
<dbReference type="Pfam" id="PF13036">
    <property type="entry name" value="LpoB"/>
    <property type="match status" value="1"/>
</dbReference>
<keyword evidence="1" id="KW-1133">Transmembrane helix</keyword>
<proteinExistence type="predicted"/>